<organism evidence="1 2">
    <name type="scientific">Citrus sinensis</name>
    <name type="common">Sweet orange</name>
    <name type="synonym">Citrus aurantium var. sinensis</name>
    <dbReference type="NCBI Taxonomy" id="2711"/>
    <lineage>
        <taxon>Eukaryota</taxon>
        <taxon>Viridiplantae</taxon>
        <taxon>Streptophyta</taxon>
        <taxon>Embryophyta</taxon>
        <taxon>Tracheophyta</taxon>
        <taxon>Spermatophyta</taxon>
        <taxon>Magnoliopsida</taxon>
        <taxon>eudicotyledons</taxon>
        <taxon>Gunneridae</taxon>
        <taxon>Pentapetalae</taxon>
        <taxon>rosids</taxon>
        <taxon>malvids</taxon>
        <taxon>Sapindales</taxon>
        <taxon>Rutaceae</taxon>
        <taxon>Aurantioideae</taxon>
        <taxon>Citrus</taxon>
    </lineage>
</organism>
<dbReference type="EMBL" id="CM039178">
    <property type="protein sequence ID" value="KAH9679562.1"/>
    <property type="molecule type" value="Genomic_DNA"/>
</dbReference>
<keyword evidence="2" id="KW-1185">Reference proteome</keyword>
<comment type="caution">
    <text evidence="1">The sequence shown here is derived from an EMBL/GenBank/DDBJ whole genome shotgun (WGS) entry which is preliminary data.</text>
</comment>
<gene>
    <name evidence="1" type="ORF">KPL71_026178</name>
</gene>
<proteinExistence type="predicted"/>
<protein>
    <submittedName>
        <fullName evidence="1">Cytokinin dehydrogenase 1</fullName>
    </submittedName>
</protein>
<evidence type="ECO:0000313" key="1">
    <source>
        <dbReference type="EMBL" id="KAH9679562.1"/>
    </source>
</evidence>
<accession>A0ACB8HXV7</accession>
<sequence>MILHLQQVSLIQCKEANPHASTRLKSYDKCLQFMSLYQSQGLPSFPQAKPHEVHVLRDPRMPHTPPLSFFTLRSRTRKYPTCCIPDTANLCSNLSLATTAVQTHSASSDNHFSLKKLTLDGHFSFENIHYAAKDFGNTYHFHPSAVLYPKSVSDISSTIKHIFNIGTASQLTVAARGHGHSLQGQAQAHQGVVINMPSLQEPVMKVHTGELPYVDVSGGELWINILHETLKNGLAPKSWTDYLHLTVGGTLSNAGISGQAFLHGPQINNVYKLEVVTGKGDVLTCSEQQNADLFHGVLGGLGQFGIITRARISLEPAPKMVRWIRVLYSEFSIFTKDQEHLISSESSFDYIEGFVIINRTGLLNNWRSSFNPRDPLQASKFNSDGKVLYCLEMAKHFNPDEAGIMDKKTESLLSKLSFIPSTLFQSDVSYVDFLDRVHVSEIKLREKGLWEVPHPWLNLLIPKSKISDFAQQVFGEILKDNSNGPILIYPVNKSKWNRKTSFVTPDEDIFYLVAFLSSALPSSRGTDGLEHINNQHQRILDVSTRANLGIKQYLPHYSTQKEWQAHFGPQWKLFVQRKYAYDPLAILAPGQRIFQKAIPFL</sequence>
<evidence type="ECO:0000313" key="2">
    <source>
        <dbReference type="Proteomes" id="UP000829398"/>
    </source>
</evidence>
<reference evidence="2" key="1">
    <citation type="journal article" date="2023" name="Hortic. Res.">
        <title>A chromosome-level phased genome enabling allele-level studies in sweet orange: a case study on citrus Huanglongbing tolerance.</title>
        <authorList>
            <person name="Wu B."/>
            <person name="Yu Q."/>
            <person name="Deng Z."/>
            <person name="Duan Y."/>
            <person name="Luo F."/>
            <person name="Gmitter F. Jr."/>
        </authorList>
    </citation>
    <scope>NUCLEOTIDE SEQUENCE [LARGE SCALE GENOMIC DNA]</scope>
    <source>
        <strain evidence="2">cv. Valencia</strain>
    </source>
</reference>
<name>A0ACB8HXV7_CITSI</name>
<dbReference type="Proteomes" id="UP000829398">
    <property type="component" value="Chromosome 9"/>
</dbReference>